<dbReference type="InterPro" id="IPR018114">
    <property type="entry name" value="TRYPSIN_HIS"/>
</dbReference>
<evidence type="ECO:0000256" key="7">
    <source>
        <dbReference type="ARBA" id="ARBA00023145"/>
    </source>
</evidence>
<evidence type="ECO:0000256" key="5">
    <source>
        <dbReference type="ARBA" id="ARBA00022801"/>
    </source>
</evidence>
<dbReference type="SMART" id="SM00020">
    <property type="entry name" value="Tryp_SPc"/>
    <property type="match status" value="1"/>
</dbReference>
<dbReference type="SUPFAM" id="SSF50494">
    <property type="entry name" value="Trypsin-like serine proteases"/>
    <property type="match status" value="1"/>
</dbReference>
<comment type="subcellular location">
    <subcellularLocation>
        <location evidence="1">Secreted</location>
    </subcellularLocation>
</comment>
<evidence type="ECO:0000256" key="4">
    <source>
        <dbReference type="ARBA" id="ARBA00022757"/>
    </source>
</evidence>
<feature type="signal peptide" evidence="11">
    <location>
        <begin position="1"/>
        <end position="17"/>
    </location>
</feature>
<dbReference type="GO" id="GO:0005576">
    <property type="term" value="C:extracellular region"/>
    <property type="evidence" value="ECO:0007669"/>
    <property type="project" value="UniProtKB-SubCell"/>
</dbReference>
<keyword evidence="3 10" id="KW-0645">Protease</keyword>
<dbReference type="EMBL" id="CH477533">
    <property type="protein sequence ID" value="EAT39415.1"/>
    <property type="molecule type" value="Genomic_DNA"/>
</dbReference>
<feature type="domain" description="Peptidase S1" evidence="12">
    <location>
        <begin position="24"/>
        <end position="253"/>
    </location>
</feature>
<dbReference type="KEGG" id="aag:5571037"/>
<dbReference type="PRINTS" id="PR00722">
    <property type="entry name" value="CHYMOTRYPSIN"/>
</dbReference>
<evidence type="ECO:0000256" key="6">
    <source>
        <dbReference type="ARBA" id="ARBA00022825"/>
    </source>
</evidence>
<dbReference type="OMA" id="VQEPFEF"/>
<proteinExistence type="inferred from homology"/>
<keyword evidence="2" id="KW-0964">Secreted</keyword>
<keyword evidence="11" id="KW-0732">Signal</keyword>
<dbReference type="PANTHER" id="PTHR24276:SF98">
    <property type="entry name" value="FI18310P1-RELATED"/>
    <property type="match status" value="1"/>
</dbReference>
<dbReference type="FunFam" id="2.40.10.10:FF:000047">
    <property type="entry name" value="Trypsin eta"/>
    <property type="match status" value="1"/>
</dbReference>
<dbReference type="InterPro" id="IPR050430">
    <property type="entry name" value="Peptidase_S1"/>
</dbReference>
<comment type="similarity">
    <text evidence="9">Belongs to the peptidase S1 family. CLIP subfamily.</text>
</comment>
<dbReference type="AlphaFoldDB" id="A0A1S4FKE1"/>
<dbReference type="InterPro" id="IPR001254">
    <property type="entry name" value="Trypsin_dom"/>
</dbReference>
<evidence type="ECO:0000256" key="10">
    <source>
        <dbReference type="RuleBase" id="RU363034"/>
    </source>
</evidence>
<keyword evidence="4" id="KW-0222">Digestion</keyword>
<keyword evidence="8" id="KW-1015">Disulfide bond</keyword>
<dbReference type="PANTHER" id="PTHR24276">
    <property type="entry name" value="POLYSERASE-RELATED"/>
    <property type="match status" value="1"/>
</dbReference>
<dbReference type="PROSITE" id="PS00134">
    <property type="entry name" value="TRYPSIN_HIS"/>
    <property type="match status" value="1"/>
</dbReference>
<evidence type="ECO:0000256" key="2">
    <source>
        <dbReference type="ARBA" id="ARBA00022525"/>
    </source>
</evidence>
<reference evidence="13" key="1">
    <citation type="submission" date="2005-10" db="EMBL/GenBank/DDBJ databases">
        <authorList>
            <person name="Loftus B.J."/>
            <person name="Nene V.M."/>
            <person name="Hannick L.I."/>
            <person name="Bidwell S."/>
            <person name="Haas B."/>
            <person name="Amedeo P."/>
            <person name="Orvis J."/>
            <person name="Wortman J.R."/>
            <person name="White O.R."/>
            <person name="Salzberg S."/>
            <person name="Shumway M."/>
            <person name="Koo H."/>
            <person name="Zhao Y."/>
            <person name="Holmes M."/>
            <person name="Miller J."/>
            <person name="Schatz M."/>
            <person name="Pop M."/>
            <person name="Pai G."/>
            <person name="Utterback T."/>
            <person name="Rogers Y.-H."/>
            <person name="Kravitz S."/>
            <person name="Fraser C.M."/>
        </authorList>
    </citation>
    <scope>NUCLEOTIDE SEQUENCE</scope>
    <source>
        <strain evidence="13">Liverpool</strain>
    </source>
</reference>
<sequence length="265" mass="29292">MFLKLVYFLMCLILASAAPSSIKIVNGTDASIEDYPFMISLRSTYGGHTCGGSILTQNWILTAAHCVHETLTPAQYTIQVGRTEISRPVDESVYEIESVIIHPGYDIYNSFVNDIAVFKLRRPLEFSETVQPVQLPPPCFEVQQTDPEVTLIGWGLNENEIAQTVLQQVEYYVVPNDECDRIHADTIFPQQICAAYPGGGRGQCNGDSGGPLLHKGVQIGIVSWSIKPCTIAPYPGVLTKVSHFIEFIYQNTDLDATHSSFAECD</sequence>
<keyword evidence="5 10" id="KW-0378">Hydrolase</keyword>
<reference evidence="13" key="2">
    <citation type="journal article" date="2007" name="Science">
        <title>Genome sequence of Aedes aegypti, a major arbovirus vector.</title>
        <authorList>
            <person name="Nene V."/>
            <person name="Wortman J.R."/>
            <person name="Lawson D."/>
            <person name="Haas B."/>
            <person name="Kodira C."/>
            <person name="Tu Z.J."/>
            <person name="Loftus B."/>
            <person name="Xi Z."/>
            <person name="Megy K."/>
            <person name="Grabherr M."/>
            <person name="Ren Q."/>
            <person name="Zdobnov E.M."/>
            <person name="Lobo N.F."/>
            <person name="Campbell K.S."/>
            <person name="Brown S.E."/>
            <person name="Bonaldo M.F."/>
            <person name="Zhu J."/>
            <person name="Sinkins S.P."/>
            <person name="Hogenkamp D.G."/>
            <person name="Amedeo P."/>
            <person name="Arensburger P."/>
            <person name="Atkinson P.W."/>
            <person name="Bidwell S."/>
            <person name="Biedler J."/>
            <person name="Birney E."/>
            <person name="Bruggner R.V."/>
            <person name="Costas J."/>
            <person name="Coy M.R."/>
            <person name="Crabtree J."/>
            <person name="Crawford M."/>
            <person name="Debruyn B."/>
            <person name="Decaprio D."/>
            <person name="Eiglmeier K."/>
            <person name="Eisenstadt E."/>
            <person name="El-Dorry H."/>
            <person name="Gelbart W.M."/>
            <person name="Gomes S.L."/>
            <person name="Hammond M."/>
            <person name="Hannick L.I."/>
            <person name="Hogan J.R."/>
            <person name="Holmes M.H."/>
            <person name="Jaffe D."/>
            <person name="Johnston J.S."/>
            <person name="Kennedy R.C."/>
            <person name="Koo H."/>
            <person name="Kravitz S."/>
            <person name="Kriventseva E.V."/>
            <person name="Kulp D."/>
            <person name="Labutti K."/>
            <person name="Lee E."/>
            <person name="Li S."/>
            <person name="Lovin D.D."/>
            <person name="Mao C."/>
            <person name="Mauceli E."/>
            <person name="Menck C.F."/>
            <person name="Miller J.R."/>
            <person name="Montgomery P."/>
            <person name="Mori A."/>
            <person name="Nascimento A.L."/>
            <person name="Naveira H.F."/>
            <person name="Nusbaum C."/>
            <person name="O'leary S."/>
            <person name="Orvis J."/>
            <person name="Pertea M."/>
            <person name="Quesneville H."/>
            <person name="Reidenbach K.R."/>
            <person name="Rogers Y.H."/>
            <person name="Roth C.W."/>
            <person name="Schneider J.R."/>
            <person name="Schatz M."/>
            <person name="Shumway M."/>
            <person name="Stanke M."/>
            <person name="Stinson E.O."/>
            <person name="Tubio J.M."/>
            <person name="Vanzee J.P."/>
            <person name="Verjovski-Almeida S."/>
            <person name="Werner D."/>
            <person name="White O."/>
            <person name="Wyder S."/>
            <person name="Zeng Q."/>
            <person name="Zhao Q."/>
            <person name="Zhao Y."/>
            <person name="Hill C.A."/>
            <person name="Raikhel A.S."/>
            <person name="Soares M.B."/>
            <person name="Knudson D.L."/>
            <person name="Lee N.H."/>
            <person name="Galagan J."/>
            <person name="Salzberg S.L."/>
            <person name="Paulsen I.T."/>
            <person name="Dimopoulos G."/>
            <person name="Collins F.H."/>
            <person name="Birren B."/>
            <person name="Fraser-Liggett C.M."/>
            <person name="Severson D.W."/>
        </authorList>
    </citation>
    <scope>NUCLEOTIDE SEQUENCE [LARGE SCALE GENOMIC DNA]</scope>
    <source>
        <strain evidence="13">Liverpool</strain>
    </source>
</reference>
<evidence type="ECO:0000256" key="8">
    <source>
        <dbReference type="ARBA" id="ARBA00023157"/>
    </source>
</evidence>
<dbReference type="MEROPS" id="S01.B48"/>
<evidence type="ECO:0000256" key="11">
    <source>
        <dbReference type="SAM" id="SignalP"/>
    </source>
</evidence>
<accession>A0A1S4FKE1</accession>
<dbReference type="InterPro" id="IPR001314">
    <property type="entry name" value="Peptidase_S1A"/>
</dbReference>
<dbReference type="GO" id="GO:0007586">
    <property type="term" value="P:digestion"/>
    <property type="evidence" value="ECO:0007669"/>
    <property type="project" value="UniProtKB-KW"/>
</dbReference>
<organism evidence="13">
    <name type="scientific">Aedes aegypti</name>
    <name type="common">Yellowfever mosquito</name>
    <name type="synonym">Culex aegypti</name>
    <dbReference type="NCBI Taxonomy" id="7159"/>
    <lineage>
        <taxon>Eukaryota</taxon>
        <taxon>Metazoa</taxon>
        <taxon>Ecdysozoa</taxon>
        <taxon>Arthropoda</taxon>
        <taxon>Hexapoda</taxon>
        <taxon>Insecta</taxon>
        <taxon>Pterygota</taxon>
        <taxon>Neoptera</taxon>
        <taxon>Endopterygota</taxon>
        <taxon>Diptera</taxon>
        <taxon>Nematocera</taxon>
        <taxon>Culicoidea</taxon>
        <taxon>Culicidae</taxon>
        <taxon>Culicinae</taxon>
        <taxon>Aedini</taxon>
        <taxon>Aedes</taxon>
        <taxon>Stegomyia</taxon>
    </lineage>
</organism>
<dbReference type="InterPro" id="IPR033116">
    <property type="entry name" value="TRYPSIN_SER"/>
</dbReference>
<dbReference type="Gene3D" id="2.40.10.10">
    <property type="entry name" value="Trypsin-like serine proteases"/>
    <property type="match status" value="1"/>
</dbReference>
<dbReference type="PROSITE" id="PS50240">
    <property type="entry name" value="TRYPSIN_DOM"/>
    <property type="match status" value="1"/>
</dbReference>
<dbReference type="PROSITE" id="PS00135">
    <property type="entry name" value="TRYPSIN_SER"/>
    <property type="match status" value="1"/>
</dbReference>
<name>A0A1S4FKE1_AEDAE</name>
<evidence type="ECO:0000256" key="3">
    <source>
        <dbReference type="ARBA" id="ARBA00022670"/>
    </source>
</evidence>
<dbReference type="HOGENOM" id="CLU_006842_1_1_1"/>
<gene>
    <name evidence="13" type="ORF">AaeL_AAEL008767</name>
</gene>
<dbReference type="CDD" id="cd00190">
    <property type="entry name" value="Tryp_SPc"/>
    <property type="match status" value="1"/>
</dbReference>
<dbReference type="OrthoDB" id="10051896at2759"/>
<protein>
    <submittedName>
        <fullName evidence="13">AAEL008767-PA</fullName>
    </submittedName>
</protein>
<reference evidence="13" key="3">
    <citation type="submission" date="2012-09" db="EMBL/GenBank/DDBJ databases">
        <authorList>
            <consortium name="VectorBase"/>
        </authorList>
    </citation>
    <scope>NUCLEOTIDE SEQUENCE</scope>
    <source>
        <strain evidence="13">Liverpool</strain>
    </source>
</reference>
<keyword evidence="7" id="KW-0865">Zymogen</keyword>
<evidence type="ECO:0000256" key="1">
    <source>
        <dbReference type="ARBA" id="ARBA00004613"/>
    </source>
</evidence>
<dbReference type="GO" id="GO:0004252">
    <property type="term" value="F:serine-type endopeptidase activity"/>
    <property type="evidence" value="ECO:0007669"/>
    <property type="project" value="InterPro"/>
</dbReference>
<dbReference type="GO" id="GO:0016485">
    <property type="term" value="P:protein processing"/>
    <property type="evidence" value="ECO:0007669"/>
    <property type="project" value="UniProtKB-ARBA"/>
</dbReference>
<evidence type="ECO:0000313" key="13">
    <source>
        <dbReference type="EMBL" id="EAT39415.1"/>
    </source>
</evidence>
<keyword evidence="6 10" id="KW-0720">Serine protease</keyword>
<dbReference type="InterPro" id="IPR043504">
    <property type="entry name" value="Peptidase_S1_PA_chymotrypsin"/>
</dbReference>
<dbReference type="InterPro" id="IPR009003">
    <property type="entry name" value="Peptidase_S1_PA"/>
</dbReference>
<dbReference type="Pfam" id="PF00089">
    <property type="entry name" value="Trypsin"/>
    <property type="match status" value="1"/>
</dbReference>
<feature type="chain" id="PRO_5036455982" evidence="11">
    <location>
        <begin position="18"/>
        <end position="265"/>
    </location>
</feature>
<evidence type="ECO:0000259" key="12">
    <source>
        <dbReference type="PROSITE" id="PS50240"/>
    </source>
</evidence>
<evidence type="ECO:0000256" key="9">
    <source>
        <dbReference type="ARBA" id="ARBA00024195"/>
    </source>
</evidence>